<dbReference type="OrthoDB" id="6659317at2"/>
<reference evidence="1 2" key="1">
    <citation type="journal article" date="2019" name="PLoS ONE">
        <title>Pup mortality in New Zealand sea lions (Phocarctos hookeri) at Enderby Island, Auckland Islands, 2013-18.</title>
        <authorList>
            <person name="Michael S.A."/>
            <person name="Hayman D.T.S."/>
            <person name="Gray R."/>
            <person name="Zhang J."/>
            <person name="Rogers L."/>
            <person name="Roe W.D."/>
        </authorList>
    </citation>
    <scope>NUCLEOTIDE SEQUENCE [LARGE SCALE GENOMIC DNA]</scope>
    <source>
        <strain evidence="1 2">SM868</strain>
    </source>
</reference>
<comment type="caution">
    <text evidence="1">The sequence shown here is derived from an EMBL/GenBank/DDBJ whole genome shotgun (WGS) entry which is preliminary data.</text>
</comment>
<protein>
    <submittedName>
        <fullName evidence="1">Uncharacterized protein</fullName>
    </submittedName>
</protein>
<accession>A0A844M344</accession>
<sequence>MFLVVQSDTINIHDISRLSREGRTIIVYFISGNTPATYHYETDSDASEVEYKIFKSLEEKKLVV</sequence>
<dbReference type="RefSeq" id="WP_041773346.1">
    <property type="nucleotide sequence ID" value="NZ_WFKQ01000012.1"/>
</dbReference>
<evidence type="ECO:0000313" key="1">
    <source>
        <dbReference type="EMBL" id="MUG33214.1"/>
    </source>
</evidence>
<keyword evidence="2" id="KW-1185">Reference proteome</keyword>
<name>A0A844M344_9GAMM</name>
<dbReference type="EMBL" id="WFKQ01000012">
    <property type="protein sequence ID" value="MUG33214.1"/>
    <property type="molecule type" value="Genomic_DNA"/>
</dbReference>
<gene>
    <name evidence="1" type="ORF">GB996_10475</name>
</gene>
<organism evidence="1 2">
    <name type="scientific">Psychrobacter sanguinis</name>
    <dbReference type="NCBI Taxonomy" id="861445"/>
    <lineage>
        <taxon>Bacteria</taxon>
        <taxon>Pseudomonadati</taxon>
        <taxon>Pseudomonadota</taxon>
        <taxon>Gammaproteobacteria</taxon>
        <taxon>Moraxellales</taxon>
        <taxon>Moraxellaceae</taxon>
        <taxon>Psychrobacter</taxon>
    </lineage>
</organism>
<dbReference type="AlphaFoldDB" id="A0A844M344"/>
<dbReference type="Proteomes" id="UP000442109">
    <property type="component" value="Unassembled WGS sequence"/>
</dbReference>
<proteinExistence type="predicted"/>
<evidence type="ECO:0000313" key="2">
    <source>
        <dbReference type="Proteomes" id="UP000442109"/>
    </source>
</evidence>